<evidence type="ECO:0000256" key="4">
    <source>
        <dbReference type="ARBA" id="ARBA00022989"/>
    </source>
</evidence>
<dbReference type="EC" id="1.-.-.-" evidence="10"/>
<dbReference type="PRINTS" id="PR01437">
    <property type="entry name" value="NUOXDRDTASE4"/>
</dbReference>
<dbReference type="GO" id="GO:0042773">
    <property type="term" value="P:ATP synthesis coupled electron transport"/>
    <property type="evidence" value="ECO:0007669"/>
    <property type="project" value="InterPro"/>
</dbReference>
<dbReference type="PANTHER" id="PTHR42682">
    <property type="entry name" value="HYDROGENASE-4 COMPONENT F"/>
    <property type="match status" value="1"/>
</dbReference>
<evidence type="ECO:0000256" key="6">
    <source>
        <dbReference type="ARBA" id="ARBA00023136"/>
    </source>
</evidence>
<keyword evidence="3 7" id="KW-0812">Transmembrane</keyword>
<dbReference type="RefSeq" id="WP_069121977.1">
    <property type="nucleotide sequence ID" value="NZ_MARB01000005.1"/>
</dbReference>
<dbReference type="Proteomes" id="UP000094769">
    <property type="component" value="Unassembled WGS sequence"/>
</dbReference>
<keyword evidence="6 8" id="KW-0472">Membrane</keyword>
<feature type="transmembrane region" description="Helical" evidence="8">
    <location>
        <begin position="337"/>
        <end position="357"/>
    </location>
</feature>
<name>A0A7Z0VNR2_9GAMM</name>
<feature type="transmembrane region" description="Helical" evidence="8">
    <location>
        <begin position="187"/>
        <end position="208"/>
    </location>
</feature>
<dbReference type="GO" id="GO:0016491">
    <property type="term" value="F:oxidoreductase activity"/>
    <property type="evidence" value="ECO:0007669"/>
    <property type="project" value="UniProtKB-KW"/>
</dbReference>
<feature type="transmembrane region" description="Helical" evidence="8">
    <location>
        <begin position="409"/>
        <end position="426"/>
    </location>
</feature>
<evidence type="ECO:0000259" key="9">
    <source>
        <dbReference type="Pfam" id="PF00361"/>
    </source>
</evidence>
<evidence type="ECO:0000256" key="3">
    <source>
        <dbReference type="ARBA" id="ARBA00022692"/>
    </source>
</evidence>
<feature type="transmembrane region" description="Helical" evidence="8">
    <location>
        <begin position="249"/>
        <end position="271"/>
    </location>
</feature>
<comment type="caution">
    <text evidence="10">The sequence shown here is derived from an EMBL/GenBank/DDBJ whole genome shotgun (WGS) entry which is preliminary data.</text>
</comment>
<keyword evidence="11" id="KW-1185">Reference proteome</keyword>
<feature type="transmembrane region" description="Helical" evidence="8">
    <location>
        <begin position="68"/>
        <end position="90"/>
    </location>
</feature>
<feature type="transmembrane region" description="Helical" evidence="8">
    <location>
        <begin position="215"/>
        <end position="237"/>
    </location>
</feature>
<evidence type="ECO:0000313" key="10">
    <source>
        <dbReference type="EMBL" id="ODJ88596.1"/>
    </source>
</evidence>
<feature type="transmembrane region" description="Helical" evidence="8">
    <location>
        <begin position="520"/>
        <end position="537"/>
    </location>
</feature>
<reference evidence="10 11" key="1">
    <citation type="submission" date="2016-06" db="EMBL/GenBank/DDBJ databases">
        <title>Genome sequence of endosymbiont of Candidatus Endolucinida thiodiazotropha.</title>
        <authorList>
            <person name="Poehlein A."/>
            <person name="Koenig S."/>
            <person name="Heiden S.E."/>
            <person name="Thuermer A."/>
            <person name="Voget S."/>
            <person name="Daniel R."/>
            <person name="Markert S."/>
            <person name="Gros O."/>
            <person name="Schweder T."/>
        </authorList>
    </citation>
    <scope>NUCLEOTIDE SEQUENCE [LARGE SCALE GENOMIC DNA]</scope>
    <source>
        <strain evidence="10 11">COS</strain>
    </source>
</reference>
<evidence type="ECO:0000256" key="5">
    <source>
        <dbReference type="ARBA" id="ARBA00023002"/>
    </source>
</evidence>
<evidence type="ECO:0000256" key="1">
    <source>
        <dbReference type="ARBA" id="ARBA00004651"/>
    </source>
</evidence>
<dbReference type="AlphaFoldDB" id="A0A7Z0VNR2"/>
<keyword evidence="4 8" id="KW-1133">Transmembrane helix</keyword>
<feature type="transmembrane region" description="Helical" evidence="8">
    <location>
        <begin position="438"/>
        <end position="458"/>
    </location>
</feature>
<dbReference type="InterPro" id="IPR003918">
    <property type="entry name" value="NADH_UbQ_OxRdtase"/>
</dbReference>
<dbReference type="GO" id="GO:0005886">
    <property type="term" value="C:plasma membrane"/>
    <property type="evidence" value="ECO:0007669"/>
    <property type="project" value="UniProtKB-SubCell"/>
</dbReference>
<feature type="transmembrane region" description="Helical" evidence="8">
    <location>
        <begin position="110"/>
        <end position="135"/>
    </location>
</feature>
<keyword evidence="2" id="KW-1003">Cell membrane</keyword>
<feature type="transmembrane region" description="Helical" evidence="8">
    <location>
        <begin position="36"/>
        <end position="56"/>
    </location>
</feature>
<protein>
    <submittedName>
        <fullName evidence="10">Hydrogenase-4 component B</fullName>
        <ecNumber evidence="10">1.-.-.-</ecNumber>
    </submittedName>
</protein>
<evidence type="ECO:0000256" key="7">
    <source>
        <dbReference type="RuleBase" id="RU000320"/>
    </source>
</evidence>
<dbReference type="PANTHER" id="PTHR42682:SF4">
    <property type="entry name" value="NADH-UBIQUINONE_PLASTOQUINONE"/>
    <property type="match status" value="1"/>
</dbReference>
<evidence type="ECO:0000256" key="2">
    <source>
        <dbReference type="ARBA" id="ARBA00022475"/>
    </source>
</evidence>
<proteinExistence type="predicted"/>
<feature type="transmembrane region" description="Helical" evidence="8">
    <location>
        <begin position="278"/>
        <end position="298"/>
    </location>
</feature>
<dbReference type="OrthoDB" id="9768329at2"/>
<comment type="subcellular location">
    <subcellularLocation>
        <location evidence="1">Cell membrane</location>
        <topology evidence="1">Multi-pass membrane protein</topology>
    </subcellularLocation>
    <subcellularLocation>
        <location evidence="7">Membrane</location>
        <topology evidence="7">Multi-pass membrane protein</topology>
    </subcellularLocation>
</comment>
<evidence type="ECO:0000313" key="11">
    <source>
        <dbReference type="Proteomes" id="UP000094769"/>
    </source>
</evidence>
<sequence length="538" mass="57761">MNGLILLLPPLVPILMALFAHRLESRWWLLSAALPALFVGLMVEEGSGITIPWMLLGMHFALDSTGRLFLLFGALIWMLAALFISGRDLAPGATCYIKQTFLLALAGNGLLILAADMLTFYVGFALMGLSAYGLVRGRSQKARRAARVYLVFTLVGELALFVALLLLMVSGGSLLFEDLTAEPMPTIALALLLLGFGIKVALPGLHLWLPPAYTLAPVIGVALLSGPMMKAGLLGWLRFLPFGTPLEPVWGNGLMLLGAAGVVLGMLIGVVQRESRAVLAYSSIAKMGLFSALVGFSLNHPQLAAGLLPVIVLLALHHLLVKPMLFMGLALWRRQGAAAWLLPALVLLALSLAALPLTGGGAAKSVLSAALGEHLSGLLLLSGIAGVALMGRFLWLLRGSFDSARQDPVTLLGWLLLLPVAVWTPFLWEAMAFEWKTLLPLTGGIALFLLGLVFRRWLGSLRFPIRLKGERIILSATQIHTNLPDTSNVLRQPWLLLKQALQPHSAVSDSPPNLALRSPAVWWLLLILALLGALSLTL</sequence>
<gene>
    <name evidence="10" type="primary">hyfB_2</name>
    <name evidence="10" type="ORF">CODIS_11450</name>
</gene>
<feature type="domain" description="NADH:quinone oxidoreductase/Mrp antiporter transmembrane" evidence="9">
    <location>
        <begin position="114"/>
        <end position="361"/>
    </location>
</feature>
<organism evidence="10 11">
    <name type="scientific">Candidatus Thiodiazotropha endolucinida</name>
    <dbReference type="NCBI Taxonomy" id="1655433"/>
    <lineage>
        <taxon>Bacteria</taxon>
        <taxon>Pseudomonadati</taxon>
        <taxon>Pseudomonadota</taxon>
        <taxon>Gammaproteobacteria</taxon>
        <taxon>Chromatiales</taxon>
        <taxon>Sedimenticolaceae</taxon>
        <taxon>Candidatus Thiodiazotropha</taxon>
    </lineage>
</organism>
<dbReference type="GO" id="GO:0008137">
    <property type="term" value="F:NADH dehydrogenase (ubiquinone) activity"/>
    <property type="evidence" value="ECO:0007669"/>
    <property type="project" value="InterPro"/>
</dbReference>
<feature type="transmembrane region" description="Helical" evidence="8">
    <location>
        <begin position="147"/>
        <end position="167"/>
    </location>
</feature>
<dbReference type="InterPro" id="IPR001750">
    <property type="entry name" value="ND/Mrp_TM"/>
</dbReference>
<keyword evidence="5 10" id="KW-0560">Oxidoreductase</keyword>
<evidence type="ECO:0000256" key="8">
    <source>
        <dbReference type="SAM" id="Phobius"/>
    </source>
</evidence>
<accession>A0A7Z0VNR2</accession>
<dbReference type="EMBL" id="MARB01000005">
    <property type="protein sequence ID" value="ODJ88596.1"/>
    <property type="molecule type" value="Genomic_DNA"/>
</dbReference>
<dbReference type="Pfam" id="PF00361">
    <property type="entry name" value="Proton_antipo_M"/>
    <property type="match status" value="1"/>
</dbReference>
<feature type="transmembrane region" description="Helical" evidence="8">
    <location>
        <begin position="377"/>
        <end position="397"/>
    </location>
</feature>
<feature type="transmembrane region" description="Helical" evidence="8">
    <location>
        <begin position="304"/>
        <end position="325"/>
    </location>
</feature>
<dbReference type="InterPro" id="IPR052175">
    <property type="entry name" value="ComplexI-like_HydComp"/>
</dbReference>